<proteinExistence type="predicted"/>
<organism evidence="1">
    <name type="scientific">bioreactor metagenome</name>
    <dbReference type="NCBI Taxonomy" id="1076179"/>
    <lineage>
        <taxon>unclassified sequences</taxon>
        <taxon>metagenomes</taxon>
        <taxon>ecological metagenomes</taxon>
    </lineage>
</organism>
<dbReference type="AlphaFoldDB" id="A0A645HHB1"/>
<sequence>MSLPVLSTLRSRIASDMLSYVKVKGLISFRGSCDEIFSVESCLRVLREVSLQKGDKHFFLIEGADHSFRNRYGKADPEIMKEMVDQIAKTWA</sequence>
<dbReference type="EMBL" id="VSSQ01092625">
    <property type="protein sequence ID" value="MPN37772.1"/>
    <property type="molecule type" value="Genomic_DNA"/>
</dbReference>
<gene>
    <name evidence="1" type="ORF">SDC9_185293</name>
</gene>
<evidence type="ECO:0008006" key="2">
    <source>
        <dbReference type="Google" id="ProtNLM"/>
    </source>
</evidence>
<comment type="caution">
    <text evidence="1">The sequence shown here is derived from an EMBL/GenBank/DDBJ whole genome shotgun (WGS) entry which is preliminary data.</text>
</comment>
<protein>
    <recommendedName>
        <fullName evidence="2">Peptidase S9 prolyl oligopeptidase catalytic domain-containing protein</fullName>
    </recommendedName>
</protein>
<accession>A0A645HHB1</accession>
<name>A0A645HHB1_9ZZZZ</name>
<reference evidence="1" key="1">
    <citation type="submission" date="2019-08" db="EMBL/GenBank/DDBJ databases">
        <authorList>
            <person name="Kucharzyk K."/>
            <person name="Murdoch R.W."/>
            <person name="Higgins S."/>
            <person name="Loffler F."/>
        </authorList>
    </citation>
    <scope>NUCLEOTIDE SEQUENCE</scope>
</reference>
<evidence type="ECO:0000313" key="1">
    <source>
        <dbReference type="EMBL" id="MPN37772.1"/>
    </source>
</evidence>